<feature type="transmembrane region" description="Helical" evidence="7">
    <location>
        <begin position="90"/>
        <end position="114"/>
    </location>
</feature>
<keyword evidence="10" id="KW-1185">Reference proteome</keyword>
<accession>A0A1H9TM17</accession>
<dbReference type="Proteomes" id="UP000199051">
    <property type="component" value="Unassembled WGS sequence"/>
</dbReference>
<feature type="transmembrane region" description="Helical" evidence="7">
    <location>
        <begin position="46"/>
        <end position="70"/>
    </location>
</feature>
<name>A0A1H9TM17_9PSEU</name>
<dbReference type="GO" id="GO:0005886">
    <property type="term" value="C:plasma membrane"/>
    <property type="evidence" value="ECO:0007669"/>
    <property type="project" value="UniProtKB-SubCell"/>
</dbReference>
<evidence type="ECO:0000256" key="3">
    <source>
        <dbReference type="ARBA" id="ARBA00022475"/>
    </source>
</evidence>
<evidence type="ECO:0000256" key="4">
    <source>
        <dbReference type="ARBA" id="ARBA00022692"/>
    </source>
</evidence>
<evidence type="ECO:0000256" key="5">
    <source>
        <dbReference type="ARBA" id="ARBA00022989"/>
    </source>
</evidence>
<dbReference type="PANTHER" id="PTHR23513">
    <property type="entry name" value="INTEGRAL MEMBRANE EFFLUX PROTEIN-RELATED"/>
    <property type="match status" value="1"/>
</dbReference>
<keyword evidence="5 7" id="KW-1133">Transmembrane helix</keyword>
<keyword evidence="2" id="KW-0813">Transport</keyword>
<organism evidence="9 10">
    <name type="scientific">Actinokineospora terrae</name>
    <dbReference type="NCBI Taxonomy" id="155974"/>
    <lineage>
        <taxon>Bacteria</taxon>
        <taxon>Bacillati</taxon>
        <taxon>Actinomycetota</taxon>
        <taxon>Actinomycetes</taxon>
        <taxon>Pseudonocardiales</taxon>
        <taxon>Pseudonocardiaceae</taxon>
        <taxon>Actinokineospora</taxon>
    </lineage>
</organism>
<evidence type="ECO:0000256" key="2">
    <source>
        <dbReference type="ARBA" id="ARBA00022448"/>
    </source>
</evidence>
<dbReference type="InterPro" id="IPR036259">
    <property type="entry name" value="MFS_trans_sf"/>
</dbReference>
<feature type="domain" description="Major facilitator superfamily (MFS) profile" evidence="8">
    <location>
        <begin position="1"/>
        <end position="400"/>
    </location>
</feature>
<dbReference type="STRING" id="155974.SAMN04487818_106365"/>
<dbReference type="EMBL" id="FOGI01000006">
    <property type="protein sequence ID" value="SER98350.1"/>
    <property type="molecule type" value="Genomic_DNA"/>
</dbReference>
<evidence type="ECO:0000256" key="1">
    <source>
        <dbReference type="ARBA" id="ARBA00004651"/>
    </source>
</evidence>
<comment type="subcellular location">
    <subcellularLocation>
        <location evidence="1">Cell membrane</location>
        <topology evidence="1">Multi-pass membrane protein</topology>
    </subcellularLocation>
</comment>
<dbReference type="InterPro" id="IPR010290">
    <property type="entry name" value="TM_effector"/>
</dbReference>
<feature type="transmembrane region" description="Helical" evidence="7">
    <location>
        <begin position="350"/>
        <end position="372"/>
    </location>
</feature>
<feature type="transmembrane region" description="Helical" evidence="7">
    <location>
        <begin position="286"/>
        <end position="303"/>
    </location>
</feature>
<keyword evidence="4 7" id="KW-0812">Transmembrane</keyword>
<evidence type="ECO:0000256" key="6">
    <source>
        <dbReference type="ARBA" id="ARBA00023136"/>
    </source>
</evidence>
<dbReference type="SUPFAM" id="SSF103473">
    <property type="entry name" value="MFS general substrate transporter"/>
    <property type="match status" value="1"/>
</dbReference>
<feature type="transmembrane region" description="Helical" evidence="7">
    <location>
        <begin position="224"/>
        <end position="246"/>
    </location>
</feature>
<dbReference type="PANTHER" id="PTHR23513:SF6">
    <property type="entry name" value="MAJOR FACILITATOR SUPERFAMILY ASSOCIATED DOMAIN-CONTAINING PROTEIN"/>
    <property type="match status" value="1"/>
</dbReference>
<proteinExistence type="predicted"/>
<dbReference type="RefSeq" id="WP_092778846.1">
    <property type="nucleotide sequence ID" value="NZ_FOGI01000006.1"/>
</dbReference>
<feature type="transmembrane region" description="Helical" evidence="7">
    <location>
        <begin position="378"/>
        <end position="396"/>
    </location>
</feature>
<evidence type="ECO:0000313" key="10">
    <source>
        <dbReference type="Proteomes" id="UP000199051"/>
    </source>
</evidence>
<dbReference type="Gene3D" id="1.20.1250.20">
    <property type="entry name" value="MFS general substrate transporter like domains"/>
    <property type="match status" value="1"/>
</dbReference>
<feature type="transmembrane region" description="Helical" evidence="7">
    <location>
        <begin position="162"/>
        <end position="188"/>
    </location>
</feature>
<evidence type="ECO:0000256" key="7">
    <source>
        <dbReference type="SAM" id="Phobius"/>
    </source>
</evidence>
<dbReference type="AlphaFoldDB" id="A0A1H9TM17"/>
<dbReference type="InterPro" id="IPR020846">
    <property type="entry name" value="MFS_dom"/>
</dbReference>
<dbReference type="GO" id="GO:0022857">
    <property type="term" value="F:transmembrane transporter activity"/>
    <property type="evidence" value="ECO:0007669"/>
    <property type="project" value="InterPro"/>
</dbReference>
<feature type="transmembrane region" description="Helical" evidence="7">
    <location>
        <begin position="309"/>
        <end position="330"/>
    </location>
</feature>
<feature type="transmembrane region" description="Helical" evidence="7">
    <location>
        <begin position="258"/>
        <end position="279"/>
    </location>
</feature>
<dbReference type="Pfam" id="PF05977">
    <property type="entry name" value="MFS_3"/>
    <property type="match status" value="1"/>
</dbReference>
<dbReference type="CDD" id="cd06173">
    <property type="entry name" value="MFS_MefA_like"/>
    <property type="match status" value="1"/>
</dbReference>
<evidence type="ECO:0000259" key="8">
    <source>
        <dbReference type="PROSITE" id="PS50850"/>
    </source>
</evidence>
<sequence length="408" mass="42782">MTTTTPPRLGPDFARLWTTSAVTNTADGIMIAAGPLLISGLTDDPAAIGAVVFVAQLPWLLFSLISGALVDRWDRRRVVVAVNVYRGVVIAGLAVAVATGAVTVWLVYLAFFLVGVGETLVDNAATALVPDVVAVEALPRANARQQGVAIVTNLFVAPPLGAALFVVAAALPFSLEAALFLLGAVVAATLRHRPPPRRVEHRRRMRDEIVEGVRWAWSHRLLRSMAVSLCLMNIALMATVSILVLYAEQRLGLSEVGFGLLFAAVAAGGLIGSASAPWLQRRVGDSLLVRVGLLIETATHFGLAITTDAWVAVVINVLFGAHGAVLGVVLTSVRHRAVPERLRGRVGSVYSLLVVGGSAIGSLLGGFVVRGFGVTAPFWAAGVAMVALTAVVWRGFRPAAFAAEAGHP</sequence>
<protein>
    <submittedName>
        <fullName evidence="9">Na+/melibiose symporter</fullName>
    </submittedName>
</protein>
<evidence type="ECO:0000313" key="9">
    <source>
        <dbReference type="EMBL" id="SER98350.1"/>
    </source>
</evidence>
<dbReference type="PROSITE" id="PS50850">
    <property type="entry name" value="MFS"/>
    <property type="match status" value="1"/>
</dbReference>
<keyword evidence="3" id="KW-1003">Cell membrane</keyword>
<keyword evidence="6 7" id="KW-0472">Membrane</keyword>
<reference evidence="10" key="1">
    <citation type="submission" date="2016-10" db="EMBL/GenBank/DDBJ databases">
        <authorList>
            <person name="Varghese N."/>
            <person name="Submissions S."/>
        </authorList>
    </citation>
    <scope>NUCLEOTIDE SEQUENCE [LARGE SCALE GENOMIC DNA]</scope>
    <source>
        <strain evidence="10">DSM 44260</strain>
    </source>
</reference>
<gene>
    <name evidence="9" type="ORF">SAMN04487818_106365</name>
</gene>